<dbReference type="AlphaFoldDB" id="A0AAN0T8T6"/>
<reference evidence="2" key="1">
    <citation type="submission" date="2015-01" db="EMBL/GenBank/DDBJ databases">
        <title>Comparative genome analysis of Bacillus coagulans HM-08, Clostridium butyricum HM-68, Bacillus subtilis HM-66 and Bacillus paralicheniformis BL-09.</title>
        <authorList>
            <person name="Zhang H."/>
        </authorList>
    </citation>
    <scope>NUCLEOTIDE SEQUENCE [LARGE SCALE GENOMIC DNA]</scope>
    <source>
        <strain evidence="2">HM-08</strain>
    </source>
</reference>
<name>A0AAN0T8T6_HEYCO</name>
<evidence type="ECO:0000313" key="2">
    <source>
        <dbReference type="Proteomes" id="UP000032024"/>
    </source>
</evidence>
<keyword evidence="2" id="KW-1185">Reference proteome</keyword>
<protein>
    <submittedName>
        <fullName evidence="1">Uncharacterized protein</fullName>
    </submittedName>
</protein>
<organism evidence="1 2">
    <name type="scientific">Heyndrickxia coagulans</name>
    <name type="common">Weizmannia coagulans</name>
    <dbReference type="NCBI Taxonomy" id="1398"/>
    <lineage>
        <taxon>Bacteria</taxon>
        <taxon>Bacillati</taxon>
        <taxon>Bacillota</taxon>
        <taxon>Bacilli</taxon>
        <taxon>Bacillales</taxon>
        <taxon>Bacillaceae</taxon>
        <taxon>Heyndrickxia</taxon>
    </lineage>
</organism>
<gene>
    <name evidence="1" type="ORF">SB48_HM08orf04645</name>
</gene>
<accession>A0AAN0T8T6</accession>
<dbReference type="EMBL" id="CP010525">
    <property type="protein sequence ID" value="AJO23705.1"/>
    <property type="molecule type" value="Genomic_DNA"/>
</dbReference>
<proteinExistence type="predicted"/>
<sequence>MAFRKKFTHPAACKFSLPAHAKNIQNPATLDMDKPSTFDEES</sequence>
<dbReference type="Proteomes" id="UP000032024">
    <property type="component" value="Chromosome"/>
</dbReference>
<evidence type="ECO:0000313" key="1">
    <source>
        <dbReference type="EMBL" id="AJO23705.1"/>
    </source>
</evidence>